<sequence>MNPNRSCPGCGEPLDEHVFKCRNCGELAVKKQQSLDMNELPGEELFYLDKYSIVLLVILTIVLSPIAILTGTFLLFNDDEYRRDVGKMIVTGGLIVTLILAIIIFGLI</sequence>
<organism evidence="2 3">
    <name type="scientific">Paenibacillus provencensis</name>
    <dbReference type="NCBI Taxonomy" id="441151"/>
    <lineage>
        <taxon>Bacteria</taxon>
        <taxon>Bacillati</taxon>
        <taxon>Bacillota</taxon>
        <taxon>Bacilli</taxon>
        <taxon>Bacillales</taxon>
        <taxon>Paenibacillaceae</taxon>
        <taxon>Paenibacillus</taxon>
    </lineage>
</organism>
<protein>
    <recommendedName>
        <fullName evidence="4">Zinc ribbon domain-containing protein</fullName>
    </recommendedName>
</protein>
<dbReference type="RefSeq" id="WP_251584403.1">
    <property type="nucleotide sequence ID" value="NZ_JBHTKX010000001.1"/>
</dbReference>
<keyword evidence="1" id="KW-1133">Transmembrane helix</keyword>
<comment type="caution">
    <text evidence="2">The sequence shown here is derived from an EMBL/GenBank/DDBJ whole genome shotgun (WGS) entry which is preliminary data.</text>
</comment>
<gene>
    <name evidence="2" type="ORF">ACFQ3J_10835</name>
</gene>
<evidence type="ECO:0008006" key="4">
    <source>
        <dbReference type="Google" id="ProtNLM"/>
    </source>
</evidence>
<accession>A0ABW3Q3A2</accession>
<evidence type="ECO:0000313" key="2">
    <source>
        <dbReference type="EMBL" id="MFD1128670.1"/>
    </source>
</evidence>
<keyword evidence="1" id="KW-0812">Transmembrane</keyword>
<keyword evidence="1" id="KW-0472">Membrane</keyword>
<feature type="transmembrane region" description="Helical" evidence="1">
    <location>
        <begin position="51"/>
        <end position="76"/>
    </location>
</feature>
<dbReference type="EMBL" id="JBHTKX010000001">
    <property type="protein sequence ID" value="MFD1128670.1"/>
    <property type="molecule type" value="Genomic_DNA"/>
</dbReference>
<reference evidence="3" key="1">
    <citation type="journal article" date="2019" name="Int. J. Syst. Evol. Microbiol.">
        <title>The Global Catalogue of Microorganisms (GCM) 10K type strain sequencing project: providing services to taxonomists for standard genome sequencing and annotation.</title>
        <authorList>
            <consortium name="The Broad Institute Genomics Platform"/>
            <consortium name="The Broad Institute Genome Sequencing Center for Infectious Disease"/>
            <person name="Wu L."/>
            <person name="Ma J."/>
        </authorList>
    </citation>
    <scope>NUCLEOTIDE SEQUENCE [LARGE SCALE GENOMIC DNA]</scope>
    <source>
        <strain evidence="3">CCUG 53519</strain>
    </source>
</reference>
<name>A0ABW3Q3A2_9BACL</name>
<evidence type="ECO:0000256" key="1">
    <source>
        <dbReference type="SAM" id="Phobius"/>
    </source>
</evidence>
<proteinExistence type="predicted"/>
<keyword evidence="3" id="KW-1185">Reference proteome</keyword>
<dbReference type="Proteomes" id="UP001597169">
    <property type="component" value="Unassembled WGS sequence"/>
</dbReference>
<evidence type="ECO:0000313" key="3">
    <source>
        <dbReference type="Proteomes" id="UP001597169"/>
    </source>
</evidence>
<feature type="transmembrane region" description="Helical" evidence="1">
    <location>
        <begin position="88"/>
        <end position="107"/>
    </location>
</feature>